<dbReference type="InParanoid" id="W2RMI7"/>
<evidence type="ECO:0000313" key="3">
    <source>
        <dbReference type="Proteomes" id="UP000030752"/>
    </source>
</evidence>
<dbReference type="GeneID" id="19974659"/>
<dbReference type="OrthoDB" id="5303703at2759"/>
<dbReference type="STRING" id="1220924.W2RMI7"/>
<feature type="compositionally biased region" description="Low complexity" evidence="1">
    <location>
        <begin position="292"/>
        <end position="314"/>
    </location>
</feature>
<dbReference type="EMBL" id="KB822723">
    <property type="protein sequence ID" value="ETN37697.1"/>
    <property type="molecule type" value="Genomic_DNA"/>
</dbReference>
<feature type="compositionally biased region" description="Low complexity" evidence="1">
    <location>
        <begin position="260"/>
        <end position="271"/>
    </location>
</feature>
<protein>
    <submittedName>
        <fullName evidence="2">Uncharacterized protein</fullName>
    </submittedName>
</protein>
<dbReference type="VEuPathDB" id="FungiDB:HMPREF1541_07320"/>
<organism evidence="2 3">
    <name type="scientific">Cyphellophora europaea (strain CBS 101466)</name>
    <name type="common">Phialophora europaea</name>
    <dbReference type="NCBI Taxonomy" id="1220924"/>
    <lineage>
        <taxon>Eukaryota</taxon>
        <taxon>Fungi</taxon>
        <taxon>Dikarya</taxon>
        <taxon>Ascomycota</taxon>
        <taxon>Pezizomycotina</taxon>
        <taxon>Eurotiomycetes</taxon>
        <taxon>Chaetothyriomycetidae</taxon>
        <taxon>Chaetothyriales</taxon>
        <taxon>Cyphellophoraceae</taxon>
        <taxon>Cyphellophora</taxon>
    </lineage>
</organism>
<dbReference type="AlphaFoldDB" id="W2RMI7"/>
<accession>W2RMI7</accession>
<evidence type="ECO:0000256" key="1">
    <source>
        <dbReference type="SAM" id="MobiDB-lite"/>
    </source>
</evidence>
<feature type="region of interest" description="Disordered" evidence="1">
    <location>
        <begin position="234"/>
        <end position="341"/>
    </location>
</feature>
<reference evidence="2 3" key="1">
    <citation type="submission" date="2013-03" db="EMBL/GenBank/DDBJ databases">
        <title>The Genome Sequence of Phialophora europaea CBS 101466.</title>
        <authorList>
            <consortium name="The Broad Institute Genomics Platform"/>
            <person name="Cuomo C."/>
            <person name="de Hoog S."/>
            <person name="Gorbushina A."/>
            <person name="Walker B."/>
            <person name="Young S.K."/>
            <person name="Zeng Q."/>
            <person name="Gargeya S."/>
            <person name="Fitzgerald M."/>
            <person name="Haas B."/>
            <person name="Abouelleil A."/>
            <person name="Allen A.W."/>
            <person name="Alvarado L."/>
            <person name="Arachchi H.M."/>
            <person name="Berlin A.M."/>
            <person name="Chapman S.B."/>
            <person name="Gainer-Dewar J."/>
            <person name="Goldberg J."/>
            <person name="Griggs A."/>
            <person name="Gujja S."/>
            <person name="Hansen M."/>
            <person name="Howarth C."/>
            <person name="Imamovic A."/>
            <person name="Ireland A."/>
            <person name="Larimer J."/>
            <person name="McCowan C."/>
            <person name="Murphy C."/>
            <person name="Pearson M."/>
            <person name="Poon T.W."/>
            <person name="Priest M."/>
            <person name="Roberts A."/>
            <person name="Saif S."/>
            <person name="Shea T."/>
            <person name="Sisk P."/>
            <person name="Sykes S."/>
            <person name="Wortman J."/>
            <person name="Nusbaum C."/>
            <person name="Birren B."/>
        </authorList>
    </citation>
    <scope>NUCLEOTIDE SEQUENCE [LARGE SCALE GENOMIC DNA]</scope>
    <source>
        <strain evidence="2 3">CBS 101466</strain>
    </source>
</reference>
<name>W2RMI7_CYPE1</name>
<dbReference type="HOGENOM" id="CLU_464613_0_0_1"/>
<proteinExistence type="predicted"/>
<feature type="region of interest" description="Disordered" evidence="1">
    <location>
        <begin position="57"/>
        <end position="124"/>
    </location>
</feature>
<feature type="compositionally biased region" description="Polar residues" evidence="1">
    <location>
        <begin position="317"/>
        <end position="333"/>
    </location>
</feature>
<keyword evidence="3" id="KW-1185">Reference proteome</keyword>
<feature type="compositionally biased region" description="Basic and acidic residues" evidence="1">
    <location>
        <begin position="79"/>
        <end position="89"/>
    </location>
</feature>
<sequence length="587" mass="66340">MVYSVARLNKTLRIFRKAKEREAGQRDDDNNNNIELLLRGKRPLRLAHVQHGKSGCLTRGEQALGADDGDGDDDEAYDPDGKPVKKKSLDGGAKIKKGLKRKADGPAEAKPAKSPKTTGTAVLSKEERAVDRTAYLTMVLTSERARSSLALQARKHCNNVRDLVFEHFDKSGEHFNTRTYFETLDEACAQIDNEGGRALRNRKVVAIDNKCRRCRFAKKRCECYKLLIRQPQDDDDLDRPRKRIREPSVAPIVPSKAICRNSSNAPRSSPSVKGKERAMSPSPPPALPTPPATSSQCSSISSRPRSSFSLSKASGFTDDTLNKPCQSPWNQNLDQEDKGPKSRLITNARDERGSSHAHPITLEDDDDEHGKEITLQTRWSHPIDFRYTKGGCKFCHDFRYGVFGGIQRLVQVIRDPTSKTIQYIEVETYGQDQPEQTKMCPRCAFKRLYIIDCPGHAFRRLDMSGLDNSAYIKQVTNQTGPPQKDPMRTMCSLCPLPAHLQCCASQKYNQLRQEISQPNKDGCGLCLCQNCWTMLRRIGGRTLRKERIEGYIEQKNKERDVRQQFMLRADAEFLFSESLLQKAYPCE</sequence>
<dbReference type="Proteomes" id="UP000030752">
    <property type="component" value="Unassembled WGS sequence"/>
</dbReference>
<dbReference type="eggNOG" id="ENOG502SQIU">
    <property type="taxonomic scope" value="Eukaryota"/>
</dbReference>
<dbReference type="RefSeq" id="XP_008719866.1">
    <property type="nucleotide sequence ID" value="XM_008721644.1"/>
</dbReference>
<feature type="compositionally biased region" description="Pro residues" evidence="1">
    <location>
        <begin position="281"/>
        <end position="291"/>
    </location>
</feature>
<gene>
    <name evidence="2" type="ORF">HMPREF1541_07320</name>
</gene>
<evidence type="ECO:0000313" key="2">
    <source>
        <dbReference type="EMBL" id="ETN37697.1"/>
    </source>
</evidence>
<feature type="compositionally biased region" description="Basic and acidic residues" evidence="1">
    <location>
        <begin position="101"/>
        <end position="111"/>
    </location>
</feature>
<feature type="compositionally biased region" description="Acidic residues" evidence="1">
    <location>
        <begin position="67"/>
        <end position="78"/>
    </location>
</feature>